<keyword evidence="4" id="KW-0680">Restriction system</keyword>
<comment type="catalytic activity">
    <reaction evidence="7">
        <text>a 2'-deoxycytidine in DNA + S-adenosyl-L-methionine = a 5-methyl-2'-deoxycytidine in DNA + S-adenosyl-L-homocysteine + H(+)</text>
        <dbReference type="Rhea" id="RHEA:13681"/>
        <dbReference type="Rhea" id="RHEA-COMP:11369"/>
        <dbReference type="Rhea" id="RHEA-COMP:11370"/>
        <dbReference type="ChEBI" id="CHEBI:15378"/>
        <dbReference type="ChEBI" id="CHEBI:57856"/>
        <dbReference type="ChEBI" id="CHEBI:59789"/>
        <dbReference type="ChEBI" id="CHEBI:85452"/>
        <dbReference type="ChEBI" id="CHEBI:85454"/>
        <dbReference type="EC" id="2.1.1.37"/>
    </reaction>
</comment>
<dbReference type="InterPro" id="IPR029063">
    <property type="entry name" value="SAM-dependent_MTases_sf"/>
</dbReference>
<sequence>MSIQNKKYTVLDLFCGAGGMSEGFMQAGFNIPFASDFSKEAAVTYKNRHAQLGLKLKFFEGDIRKLSRKPKLAEFLNGASIDVIVGGPPCQGFSLSGKRDENDPRNKMFLEYLKIVKSVKPKYFVMENVEGILSYRFTKIRGVSGKVYINELASKIIEQESLKLGYRVQCLQLNAKDYAVPQNRPRVIFIANKVEKKGKNYIDIVPRPSPPKKRDKIVTVHEAISDLSFLKNGESTTNYNEEFKQTAYQLMLRNGLTPDANDRPIRCEELLNHKASKHLDKTVDRFEKLNPGETIAELLGRLNETDFAYYFTKKYRCSKLDRAQVSPTVLTLPDDIIHYDESNPRILTVREFARLQSFDDSFEFCGKRTTGGERRKFETPQYTQVGNAVPPLFARAIAESIMGALEARSIESIEALCV</sequence>
<dbReference type="Pfam" id="PF00145">
    <property type="entry name" value="DNA_methylase"/>
    <property type="match status" value="1"/>
</dbReference>
<accession>A0ABS4JKZ6</accession>
<dbReference type="NCBIfam" id="TIGR00675">
    <property type="entry name" value="dcm"/>
    <property type="match status" value="1"/>
</dbReference>
<evidence type="ECO:0000313" key="9">
    <source>
        <dbReference type="Proteomes" id="UP001519288"/>
    </source>
</evidence>
<dbReference type="Gene3D" id="3.90.120.10">
    <property type="entry name" value="DNA Methylase, subunit A, domain 2"/>
    <property type="match status" value="1"/>
</dbReference>
<dbReference type="InterPro" id="IPR050390">
    <property type="entry name" value="C5-Methyltransferase"/>
</dbReference>
<keyword evidence="9" id="KW-1185">Reference proteome</keyword>
<comment type="similarity">
    <text evidence="5 6">Belongs to the class I-like SAM-binding methyltransferase superfamily. C5-methyltransferase family.</text>
</comment>
<dbReference type="InterPro" id="IPR018117">
    <property type="entry name" value="C5_DNA_meth_AS"/>
</dbReference>
<proteinExistence type="inferred from homology"/>
<evidence type="ECO:0000256" key="5">
    <source>
        <dbReference type="PROSITE-ProRule" id="PRU01016"/>
    </source>
</evidence>
<dbReference type="RefSeq" id="WP_209865331.1">
    <property type="nucleotide sequence ID" value="NZ_JAGGLD010000008.1"/>
</dbReference>
<dbReference type="Proteomes" id="UP001519288">
    <property type="component" value="Unassembled WGS sequence"/>
</dbReference>
<gene>
    <name evidence="8" type="ORF">J2Z69_003460</name>
</gene>
<organism evidence="8 9">
    <name type="scientific">Paenibacillus shirakamiensis</name>
    <dbReference type="NCBI Taxonomy" id="1265935"/>
    <lineage>
        <taxon>Bacteria</taxon>
        <taxon>Bacillati</taxon>
        <taxon>Bacillota</taxon>
        <taxon>Bacilli</taxon>
        <taxon>Bacillales</taxon>
        <taxon>Paenibacillaceae</taxon>
        <taxon>Paenibacillus</taxon>
    </lineage>
</organism>
<dbReference type="PANTHER" id="PTHR10629:SF52">
    <property type="entry name" value="DNA (CYTOSINE-5)-METHYLTRANSFERASE 1"/>
    <property type="match status" value="1"/>
</dbReference>
<keyword evidence="3 5" id="KW-0949">S-adenosyl-L-methionine</keyword>
<evidence type="ECO:0000256" key="4">
    <source>
        <dbReference type="ARBA" id="ARBA00022747"/>
    </source>
</evidence>
<evidence type="ECO:0000313" key="8">
    <source>
        <dbReference type="EMBL" id="MBP2002387.1"/>
    </source>
</evidence>
<dbReference type="EC" id="2.1.1.37" evidence="7"/>
<dbReference type="SUPFAM" id="SSF53335">
    <property type="entry name" value="S-adenosyl-L-methionine-dependent methyltransferases"/>
    <property type="match status" value="1"/>
</dbReference>
<dbReference type="Gene3D" id="3.40.50.150">
    <property type="entry name" value="Vaccinia Virus protein VP39"/>
    <property type="match status" value="1"/>
</dbReference>
<comment type="caution">
    <text evidence="8">The sequence shown here is derived from an EMBL/GenBank/DDBJ whole genome shotgun (WGS) entry which is preliminary data.</text>
</comment>
<dbReference type="GO" id="GO:0003886">
    <property type="term" value="F:DNA (cytosine-5-)-methyltransferase activity"/>
    <property type="evidence" value="ECO:0007669"/>
    <property type="project" value="UniProtKB-EC"/>
</dbReference>
<keyword evidence="2 5" id="KW-0808">Transferase</keyword>
<dbReference type="PROSITE" id="PS00094">
    <property type="entry name" value="C5_MTASE_1"/>
    <property type="match status" value="1"/>
</dbReference>
<dbReference type="PANTHER" id="PTHR10629">
    <property type="entry name" value="CYTOSINE-SPECIFIC METHYLTRANSFERASE"/>
    <property type="match status" value="1"/>
</dbReference>
<dbReference type="EMBL" id="JAGGLD010000008">
    <property type="protein sequence ID" value="MBP2002387.1"/>
    <property type="molecule type" value="Genomic_DNA"/>
</dbReference>
<dbReference type="GO" id="GO:0032259">
    <property type="term" value="P:methylation"/>
    <property type="evidence" value="ECO:0007669"/>
    <property type="project" value="UniProtKB-KW"/>
</dbReference>
<evidence type="ECO:0000256" key="6">
    <source>
        <dbReference type="RuleBase" id="RU000416"/>
    </source>
</evidence>
<dbReference type="PRINTS" id="PR00105">
    <property type="entry name" value="C5METTRFRASE"/>
</dbReference>
<protein>
    <recommendedName>
        <fullName evidence="7">Cytosine-specific methyltransferase</fullName>
        <ecNumber evidence="7">2.1.1.37</ecNumber>
    </recommendedName>
</protein>
<evidence type="ECO:0000256" key="2">
    <source>
        <dbReference type="ARBA" id="ARBA00022679"/>
    </source>
</evidence>
<dbReference type="PROSITE" id="PS51679">
    <property type="entry name" value="SAM_MT_C5"/>
    <property type="match status" value="1"/>
</dbReference>
<name>A0ABS4JKZ6_9BACL</name>
<feature type="active site" evidence="5">
    <location>
        <position position="90"/>
    </location>
</feature>
<evidence type="ECO:0000256" key="7">
    <source>
        <dbReference type="RuleBase" id="RU000417"/>
    </source>
</evidence>
<dbReference type="InterPro" id="IPR001525">
    <property type="entry name" value="C5_MeTfrase"/>
</dbReference>
<evidence type="ECO:0000256" key="3">
    <source>
        <dbReference type="ARBA" id="ARBA00022691"/>
    </source>
</evidence>
<keyword evidence="1 5" id="KW-0489">Methyltransferase</keyword>
<evidence type="ECO:0000256" key="1">
    <source>
        <dbReference type="ARBA" id="ARBA00022603"/>
    </source>
</evidence>
<reference evidence="8 9" key="1">
    <citation type="submission" date="2021-03" db="EMBL/GenBank/DDBJ databases">
        <title>Genomic Encyclopedia of Type Strains, Phase IV (KMG-IV): sequencing the most valuable type-strain genomes for metagenomic binning, comparative biology and taxonomic classification.</title>
        <authorList>
            <person name="Goeker M."/>
        </authorList>
    </citation>
    <scope>NUCLEOTIDE SEQUENCE [LARGE SCALE GENOMIC DNA]</scope>
    <source>
        <strain evidence="8 9">DSM 26806</strain>
    </source>
</reference>